<evidence type="ECO:0000313" key="8">
    <source>
        <dbReference type="Proteomes" id="UP001055093"/>
    </source>
</evidence>
<proteinExistence type="predicted"/>
<evidence type="ECO:0000256" key="3">
    <source>
        <dbReference type="ARBA" id="ARBA00023125"/>
    </source>
</evidence>
<evidence type="ECO:0000256" key="4">
    <source>
        <dbReference type="ARBA" id="ARBA00023163"/>
    </source>
</evidence>
<dbReference type="Pfam" id="PF09278">
    <property type="entry name" value="MerR-DNA-bind"/>
    <property type="match status" value="1"/>
</dbReference>
<keyword evidence="4" id="KW-0804">Transcription</keyword>
<evidence type="ECO:0000313" key="7">
    <source>
        <dbReference type="EMBL" id="GJE78543.1"/>
    </source>
</evidence>
<dbReference type="PROSITE" id="PS50937">
    <property type="entry name" value="HTH_MERR_2"/>
    <property type="match status" value="1"/>
</dbReference>
<dbReference type="InterPro" id="IPR000551">
    <property type="entry name" value="MerR-type_HTH_dom"/>
</dbReference>
<name>A0ABQ4V245_9HYPH</name>
<organism evidence="7 8">
    <name type="scientific">Methylorubrum suomiense</name>
    <dbReference type="NCBI Taxonomy" id="144191"/>
    <lineage>
        <taxon>Bacteria</taxon>
        <taxon>Pseudomonadati</taxon>
        <taxon>Pseudomonadota</taxon>
        <taxon>Alphaproteobacteria</taxon>
        <taxon>Hyphomicrobiales</taxon>
        <taxon>Methylobacteriaceae</taxon>
        <taxon>Methylorubrum</taxon>
    </lineage>
</organism>
<evidence type="ECO:0000256" key="5">
    <source>
        <dbReference type="SAM" id="Coils"/>
    </source>
</evidence>
<reference evidence="7" key="1">
    <citation type="journal article" date="2021" name="Front. Microbiol.">
        <title>Comprehensive Comparative Genomics and Phenotyping of Methylobacterium Species.</title>
        <authorList>
            <person name="Alessa O."/>
            <person name="Ogura Y."/>
            <person name="Fujitani Y."/>
            <person name="Takami H."/>
            <person name="Hayashi T."/>
            <person name="Sahin N."/>
            <person name="Tani A."/>
        </authorList>
    </citation>
    <scope>NUCLEOTIDE SEQUENCE</scope>
    <source>
        <strain evidence="7">DSM 14458</strain>
    </source>
</reference>
<keyword evidence="8" id="KW-1185">Reference proteome</keyword>
<dbReference type="Proteomes" id="UP001055093">
    <property type="component" value="Unassembled WGS sequence"/>
</dbReference>
<dbReference type="InterPro" id="IPR047057">
    <property type="entry name" value="MerR_fam"/>
</dbReference>
<comment type="caution">
    <text evidence="7">The sequence shown here is derived from an EMBL/GenBank/DDBJ whole genome shotgun (WGS) entry which is preliminary data.</text>
</comment>
<evidence type="ECO:0000259" key="6">
    <source>
        <dbReference type="PROSITE" id="PS50937"/>
    </source>
</evidence>
<dbReference type="PRINTS" id="PR00040">
    <property type="entry name" value="HTHMERR"/>
</dbReference>
<dbReference type="SUPFAM" id="SSF46955">
    <property type="entry name" value="Putative DNA-binding domain"/>
    <property type="match status" value="1"/>
</dbReference>
<evidence type="ECO:0000256" key="2">
    <source>
        <dbReference type="ARBA" id="ARBA00023015"/>
    </source>
</evidence>
<reference evidence="7" key="2">
    <citation type="submission" date="2021-08" db="EMBL/GenBank/DDBJ databases">
        <authorList>
            <person name="Tani A."/>
            <person name="Ola A."/>
            <person name="Ogura Y."/>
            <person name="Katsura K."/>
            <person name="Hayashi T."/>
        </authorList>
    </citation>
    <scope>NUCLEOTIDE SEQUENCE</scope>
    <source>
        <strain evidence="7">DSM 14458</strain>
    </source>
</reference>
<dbReference type="EMBL" id="BPRE01000027">
    <property type="protein sequence ID" value="GJE78543.1"/>
    <property type="molecule type" value="Genomic_DNA"/>
</dbReference>
<keyword evidence="2" id="KW-0805">Transcription regulation</keyword>
<evidence type="ECO:0000256" key="1">
    <source>
        <dbReference type="ARBA" id="ARBA00022491"/>
    </source>
</evidence>
<dbReference type="RefSeq" id="WP_238308875.1">
    <property type="nucleotide sequence ID" value="NZ_BPRE01000027.1"/>
</dbReference>
<protein>
    <submittedName>
        <fullName evidence="7">Mercuric resistance operon regulatory protein</fullName>
    </submittedName>
</protein>
<dbReference type="InterPro" id="IPR009061">
    <property type="entry name" value="DNA-bd_dom_put_sf"/>
</dbReference>
<keyword evidence="5" id="KW-0175">Coiled coil</keyword>
<sequence length="160" mass="16974">MVRSQAPRAITIAGLAKAGGVGVETVRYYQRRGLLETPERAGSVGSGGVRRYGEADVRRLQFIRTAQAAGFTLEQISELLALDATDDRPRARELAQERIAELDARIAELQAARSALARLAHDCAEGSSGPCPIISAFEHASDKPATPPEHGCALTTAPLA</sequence>
<feature type="domain" description="HTH merR-type" evidence="6">
    <location>
        <begin position="9"/>
        <end position="82"/>
    </location>
</feature>
<keyword evidence="1" id="KW-0678">Repressor</keyword>
<gene>
    <name evidence="7" type="primary">merR</name>
    <name evidence="7" type="ORF">BGCPKDLD_5160</name>
</gene>
<dbReference type="SMART" id="SM00422">
    <property type="entry name" value="HTH_MERR"/>
    <property type="match status" value="1"/>
</dbReference>
<dbReference type="Gene3D" id="1.10.1660.10">
    <property type="match status" value="1"/>
</dbReference>
<dbReference type="InterPro" id="IPR015358">
    <property type="entry name" value="Tscrpt_reg_MerR_DNA-bd"/>
</dbReference>
<keyword evidence="3" id="KW-0238">DNA-binding</keyword>
<dbReference type="PANTHER" id="PTHR30204">
    <property type="entry name" value="REDOX-CYCLING DRUG-SENSING TRANSCRIPTIONAL ACTIVATOR SOXR"/>
    <property type="match status" value="1"/>
</dbReference>
<accession>A0ABQ4V245</accession>
<dbReference type="PANTHER" id="PTHR30204:SF69">
    <property type="entry name" value="MERR-FAMILY TRANSCRIPTIONAL REGULATOR"/>
    <property type="match status" value="1"/>
</dbReference>
<feature type="coiled-coil region" evidence="5">
    <location>
        <begin position="92"/>
        <end position="119"/>
    </location>
</feature>